<comment type="function">
    <text evidence="13">Endoribonuclease that specifically cleaves inosine-containing RNAs: cleaves RNA at the second phosphodiester bond 3' to inosine. Active against both single-stranded and double-stranded RNAs. Has strong preference for single-stranded RNAs (ssRNAs) toward double-stranded RNAs (dsRNAs). Cleaves mRNAs and tRNAs containing inosine. Also able to cleave structure-specific dsRNA substrates containing the specific sites 5'-IIUI-3' and 5'-UIUU-3'. Inosine is present in a number of RNAs following editing; the function of inosine-specific endoribonuclease is still unclear: it could either play a regulatory role in edited RNAs, or be involved in antiviral response by removing the hyperedited long viral dsRNA genome that has undergone A-to-I editing. Binds branched DNA structures.</text>
</comment>
<sequence>MSAAPAEDQVRQWESEQAHLRQQLVEDDTEAWQQNPDFSGLQRVGGVDLSFIKGDDVNACAQLVVLSYPDMELLYEDSQMVTLTAPYIAGFLAFRETPYLLEALQRLKKNQPELLPQVVFVDGNGLFHYREFGLACHLGVLSGLPCVGVAKNLLQVQGVYKSEEHQSQIAALQKGGDSFPLTAASGKVLGKALRSSDKSVKPVYVSVGHKISLDTAVRLTHSCCRYRVPEPIRQAEKQCSFMHYVRLHSQQRAARIRQHVSTFPGSEEPTVAPENTFANTFQLQIHDSKKTTEVPDDAAKDLKTKKTKGQQVQKIRPCVCVRNRVNVCMH</sequence>
<protein>
    <recommendedName>
        <fullName evidence="16">Endonuclease V</fullName>
    </recommendedName>
</protein>
<evidence type="ECO:0000256" key="10">
    <source>
        <dbReference type="ARBA" id="ARBA00022884"/>
    </source>
</evidence>
<dbReference type="GO" id="GO:0005730">
    <property type="term" value="C:nucleolus"/>
    <property type="evidence" value="ECO:0007669"/>
    <property type="project" value="UniProtKB-SubCell"/>
</dbReference>
<evidence type="ECO:0000313" key="17">
    <source>
        <dbReference type="Ensembl" id="ENSAOCP00000058908.1"/>
    </source>
</evidence>
<dbReference type="Proteomes" id="UP001501940">
    <property type="component" value="Chromosome 4"/>
</dbReference>
<evidence type="ECO:0000256" key="15">
    <source>
        <dbReference type="ARBA" id="ARBA00061971"/>
    </source>
</evidence>
<dbReference type="GeneTree" id="ENSGT00390000011880"/>
<dbReference type="CDD" id="cd06559">
    <property type="entry name" value="Endonuclease_V"/>
    <property type="match status" value="1"/>
</dbReference>
<dbReference type="GO" id="GO:0010494">
    <property type="term" value="C:cytoplasmic stress granule"/>
    <property type="evidence" value="ECO:0007669"/>
    <property type="project" value="UniProtKB-SubCell"/>
</dbReference>
<dbReference type="FunFam" id="3.30.2170.10:FF:000002">
    <property type="entry name" value="Endonuclease V"/>
    <property type="match status" value="1"/>
</dbReference>
<evidence type="ECO:0000256" key="1">
    <source>
        <dbReference type="ARBA" id="ARBA00001946"/>
    </source>
</evidence>
<evidence type="ECO:0000256" key="13">
    <source>
        <dbReference type="ARBA" id="ARBA00056032"/>
    </source>
</evidence>
<evidence type="ECO:0000256" key="14">
    <source>
        <dbReference type="ARBA" id="ARBA00061268"/>
    </source>
</evidence>
<keyword evidence="4" id="KW-0963">Cytoplasm</keyword>
<evidence type="ECO:0000256" key="7">
    <source>
        <dbReference type="ARBA" id="ARBA00022759"/>
    </source>
</evidence>
<reference evidence="17" key="3">
    <citation type="submission" date="2025-09" db="UniProtKB">
        <authorList>
            <consortium name="Ensembl"/>
        </authorList>
    </citation>
    <scope>IDENTIFICATION</scope>
</reference>
<dbReference type="HAMAP" id="MF_00801">
    <property type="entry name" value="Endonuclease_5"/>
    <property type="match status" value="1"/>
</dbReference>
<dbReference type="InterPro" id="IPR007581">
    <property type="entry name" value="Endonuclease-V"/>
</dbReference>
<evidence type="ECO:0000256" key="5">
    <source>
        <dbReference type="ARBA" id="ARBA00022722"/>
    </source>
</evidence>
<keyword evidence="7" id="KW-0255">Endonuclease</keyword>
<proteinExistence type="inferred from homology"/>
<gene>
    <name evidence="17" type="primary">ENDOV</name>
</gene>
<dbReference type="PANTHER" id="PTHR28511:SF1">
    <property type="entry name" value="ENDONUCLEASE V"/>
    <property type="match status" value="1"/>
</dbReference>
<comment type="cofactor">
    <cofactor evidence="1">
        <name>Mg(2+)</name>
        <dbReference type="ChEBI" id="CHEBI:18420"/>
    </cofactor>
</comment>
<keyword evidence="9" id="KW-0460">Magnesium</keyword>
<organism evidence="17 18">
    <name type="scientific">Amphiprion ocellaris</name>
    <name type="common">Clown anemonefish</name>
    <dbReference type="NCBI Taxonomy" id="80972"/>
    <lineage>
        <taxon>Eukaryota</taxon>
        <taxon>Metazoa</taxon>
        <taxon>Chordata</taxon>
        <taxon>Craniata</taxon>
        <taxon>Vertebrata</taxon>
        <taxon>Euteleostomi</taxon>
        <taxon>Actinopterygii</taxon>
        <taxon>Neopterygii</taxon>
        <taxon>Teleostei</taxon>
        <taxon>Neoteleostei</taxon>
        <taxon>Acanthomorphata</taxon>
        <taxon>Ovalentaria</taxon>
        <taxon>Pomacentridae</taxon>
        <taxon>Amphiprion</taxon>
    </lineage>
</organism>
<keyword evidence="10" id="KW-0694">RNA-binding</keyword>
<dbReference type="Pfam" id="PF04493">
    <property type="entry name" value="Endonuclease_5"/>
    <property type="match status" value="1"/>
</dbReference>
<evidence type="ECO:0000256" key="6">
    <source>
        <dbReference type="ARBA" id="ARBA00022723"/>
    </source>
</evidence>
<dbReference type="Ensembl" id="ENSAOCT00000039188.1">
    <property type="protein sequence ID" value="ENSAOCP00000058908.1"/>
    <property type="gene ID" value="ENSAOCG00000018770.2"/>
</dbReference>
<keyword evidence="8" id="KW-0378">Hydrolase</keyword>
<reference evidence="17" key="2">
    <citation type="submission" date="2025-08" db="UniProtKB">
        <authorList>
            <consortium name="Ensembl"/>
        </authorList>
    </citation>
    <scope>IDENTIFICATION</scope>
</reference>
<accession>A0AAQ5YYL6</accession>
<keyword evidence="11" id="KW-0238">DNA-binding</keyword>
<keyword evidence="6" id="KW-0479">Metal-binding</keyword>
<dbReference type="GO" id="GO:0003677">
    <property type="term" value="F:DNA binding"/>
    <property type="evidence" value="ECO:0007669"/>
    <property type="project" value="UniProtKB-KW"/>
</dbReference>
<evidence type="ECO:0000256" key="3">
    <source>
        <dbReference type="ARBA" id="ARBA00004604"/>
    </source>
</evidence>
<keyword evidence="18" id="KW-1185">Reference proteome</keyword>
<comment type="similarity">
    <text evidence="14">Belongs to the endonuclease V family.</text>
</comment>
<evidence type="ECO:0000313" key="18">
    <source>
        <dbReference type="Proteomes" id="UP001501940"/>
    </source>
</evidence>
<name>A0AAQ5YYL6_AMPOC</name>
<evidence type="ECO:0000256" key="16">
    <source>
        <dbReference type="ARBA" id="ARBA00071695"/>
    </source>
</evidence>
<dbReference type="GO" id="GO:0003727">
    <property type="term" value="F:single-stranded RNA binding"/>
    <property type="evidence" value="ECO:0007669"/>
    <property type="project" value="TreeGrafter"/>
</dbReference>
<dbReference type="AlphaFoldDB" id="A0AAQ5YYL6"/>
<dbReference type="Gene3D" id="3.30.2170.10">
    <property type="entry name" value="archaeoglobus fulgidus dsm 4304 superfamily"/>
    <property type="match status" value="1"/>
</dbReference>
<comment type="subcellular location">
    <subcellularLocation>
        <location evidence="2">Cytoplasm</location>
        <location evidence="2">Stress granule</location>
    </subcellularLocation>
    <subcellularLocation>
        <location evidence="3">Nucleus</location>
        <location evidence="3">Nucleolus</location>
    </subcellularLocation>
</comment>
<keyword evidence="5" id="KW-0540">Nuclease</keyword>
<evidence type="ECO:0000256" key="11">
    <source>
        <dbReference type="ARBA" id="ARBA00023125"/>
    </source>
</evidence>
<evidence type="ECO:0000256" key="12">
    <source>
        <dbReference type="ARBA" id="ARBA00023242"/>
    </source>
</evidence>
<dbReference type="GO" id="GO:0046872">
    <property type="term" value="F:metal ion binding"/>
    <property type="evidence" value="ECO:0007669"/>
    <property type="project" value="UniProtKB-KW"/>
</dbReference>
<comment type="subunit">
    <text evidence="15">Monomer. Interacts with PABPC1; the interaction is RNA-dependent and stimulates ENDOV activity.</text>
</comment>
<dbReference type="PANTHER" id="PTHR28511">
    <property type="entry name" value="ENDONUCLEASE V"/>
    <property type="match status" value="1"/>
</dbReference>
<evidence type="ECO:0000256" key="8">
    <source>
        <dbReference type="ARBA" id="ARBA00022801"/>
    </source>
</evidence>
<evidence type="ECO:0000256" key="4">
    <source>
        <dbReference type="ARBA" id="ARBA00022490"/>
    </source>
</evidence>
<keyword evidence="12" id="KW-0539">Nucleus</keyword>
<reference evidence="17 18" key="1">
    <citation type="submission" date="2022-01" db="EMBL/GenBank/DDBJ databases">
        <title>A chromosome-scale genome assembly of the false clownfish, Amphiprion ocellaris.</title>
        <authorList>
            <person name="Ryu T."/>
        </authorList>
    </citation>
    <scope>NUCLEOTIDE SEQUENCE [LARGE SCALE GENOMIC DNA]</scope>
</reference>
<dbReference type="GO" id="GO:0006281">
    <property type="term" value="P:DNA repair"/>
    <property type="evidence" value="ECO:0007669"/>
    <property type="project" value="InterPro"/>
</dbReference>
<evidence type="ECO:0000256" key="9">
    <source>
        <dbReference type="ARBA" id="ARBA00022842"/>
    </source>
</evidence>
<evidence type="ECO:0000256" key="2">
    <source>
        <dbReference type="ARBA" id="ARBA00004210"/>
    </source>
</evidence>
<dbReference type="GO" id="GO:0016891">
    <property type="term" value="F:RNA endonuclease activity producing 5'-phosphomonoesters, hydrolytic mechanism"/>
    <property type="evidence" value="ECO:0007669"/>
    <property type="project" value="TreeGrafter"/>
</dbReference>